<dbReference type="AlphaFoldDB" id="A0A7W9AQC3"/>
<evidence type="ECO:0000313" key="1">
    <source>
        <dbReference type="EMBL" id="MBB5698511.1"/>
    </source>
</evidence>
<dbReference type="Proteomes" id="UP000557739">
    <property type="component" value="Unassembled WGS sequence"/>
</dbReference>
<proteinExistence type="predicted"/>
<sequence length="158" mass="17774">MFLFVELREEAAAAAINAIAPFLIGQPKLFAAQPTPDSQVPEYELKEFAQKIAAHIAPKGNQPARLKALQVVFTGHDTFLNQGGEPDSDLRNAVSALSRSLRVFTASSSPLDILCTRIKEYFLEGPYKGKYRGTYYRPTKLGEYVYQILQNKYHLMLY</sequence>
<protein>
    <submittedName>
        <fullName evidence="1">Uncharacterized protein</fullName>
    </submittedName>
</protein>
<comment type="caution">
    <text evidence="1">The sequence shown here is derived from an EMBL/GenBank/DDBJ whole genome shotgun (WGS) entry which is preliminary data.</text>
</comment>
<accession>A0A7W9AQC3</accession>
<gene>
    <name evidence="1" type="ORF">FHR19_001856</name>
</gene>
<evidence type="ECO:0000313" key="2">
    <source>
        <dbReference type="Proteomes" id="UP000557739"/>
    </source>
</evidence>
<reference evidence="1 2" key="1">
    <citation type="submission" date="2020-08" db="EMBL/GenBank/DDBJ databases">
        <title>Genomic Encyclopedia of Type Strains, Phase IV (KMG-IV): sequencing the most valuable type-strain genomes for metagenomic binning, comparative biology and taxonomic classification.</title>
        <authorList>
            <person name="Goeker M."/>
        </authorList>
    </citation>
    <scope>NUCLEOTIDE SEQUENCE [LARGE SCALE GENOMIC DNA]</scope>
    <source>
        <strain evidence="1 2">DSM 27244</strain>
    </source>
</reference>
<dbReference type="RefSeq" id="WP_184027260.1">
    <property type="nucleotide sequence ID" value="NZ_JACIJJ010000002.1"/>
</dbReference>
<keyword evidence="2" id="KW-1185">Reference proteome</keyword>
<name>A0A7W9AQC3_9SPHN</name>
<organism evidence="1 2">
    <name type="scientific">Sphingomonas yantingensis</name>
    <dbReference type="NCBI Taxonomy" id="1241761"/>
    <lineage>
        <taxon>Bacteria</taxon>
        <taxon>Pseudomonadati</taxon>
        <taxon>Pseudomonadota</taxon>
        <taxon>Alphaproteobacteria</taxon>
        <taxon>Sphingomonadales</taxon>
        <taxon>Sphingomonadaceae</taxon>
        <taxon>Sphingomonas</taxon>
    </lineage>
</organism>
<dbReference type="EMBL" id="JACIJJ010000002">
    <property type="protein sequence ID" value="MBB5698511.1"/>
    <property type="molecule type" value="Genomic_DNA"/>
</dbReference>